<reference evidence="1" key="1">
    <citation type="submission" date="2011-06" db="EMBL/GenBank/DDBJ databases">
        <title>The Genome Sequence of Fusarium oxysporum Fo47.</title>
        <authorList>
            <consortium name="The Broad Institute Genome Sequencing Platform"/>
            <person name="Ma L.-J."/>
            <person name="Gale L.R."/>
            <person name="Schwartz D.C."/>
            <person name="Zhou S."/>
            <person name="Corby-Kistler H."/>
            <person name="Young S.K."/>
            <person name="Zeng Q."/>
            <person name="Gargeya S."/>
            <person name="Fitzgerald M."/>
            <person name="Haas B."/>
            <person name="Abouelleil A."/>
            <person name="Alvarado L."/>
            <person name="Arachchi H.M."/>
            <person name="Berlin A."/>
            <person name="Brown A."/>
            <person name="Chapman S.B."/>
            <person name="Chen Z."/>
            <person name="Dunbar C."/>
            <person name="Freedman E."/>
            <person name="Gearin G."/>
            <person name="Gellesch M."/>
            <person name="Goldberg J."/>
            <person name="Griggs A."/>
            <person name="Gujja S."/>
            <person name="Heiman D."/>
            <person name="Howarth C."/>
            <person name="Larson L."/>
            <person name="Lui A."/>
            <person name="MacDonald P.J.P."/>
            <person name="Mehta T."/>
            <person name="Montmayeur A."/>
            <person name="Murphy C."/>
            <person name="Neiman D."/>
            <person name="Pearson M."/>
            <person name="Priest M."/>
            <person name="Roberts A."/>
            <person name="Saif S."/>
            <person name="Shea T."/>
            <person name="Shenoy N."/>
            <person name="Sisk P."/>
            <person name="Stolte C."/>
            <person name="Sykes S."/>
            <person name="Wortman J."/>
            <person name="Nusbaum C."/>
            <person name="Birren B."/>
        </authorList>
    </citation>
    <scope>NUCLEOTIDE SEQUENCE [LARGE SCALE GENOMIC DNA]</scope>
    <source>
        <strain evidence="1">Fo47</strain>
    </source>
</reference>
<sequence length="50" mass="5531">MQMIDLAKEGKGALPMSGSRWVKTRYHVIRDISEAGSEAAWSSGFYARQG</sequence>
<proteinExistence type="predicted"/>
<accession>W9L2A8</accession>
<gene>
    <name evidence="1" type="ORF">FOZG_01208</name>
</gene>
<organism evidence="1">
    <name type="scientific">Fusarium oxysporum Fo47</name>
    <dbReference type="NCBI Taxonomy" id="660027"/>
    <lineage>
        <taxon>Eukaryota</taxon>
        <taxon>Fungi</taxon>
        <taxon>Dikarya</taxon>
        <taxon>Ascomycota</taxon>
        <taxon>Pezizomycotina</taxon>
        <taxon>Sordariomycetes</taxon>
        <taxon>Hypocreomycetidae</taxon>
        <taxon>Hypocreales</taxon>
        <taxon>Nectriaceae</taxon>
        <taxon>Fusarium</taxon>
        <taxon>Fusarium oxysporum species complex</taxon>
    </lineage>
</organism>
<protein>
    <submittedName>
        <fullName evidence="1">Uncharacterized protein</fullName>
    </submittedName>
</protein>
<dbReference type="EMBL" id="JH717896">
    <property type="protein sequence ID" value="EWZ50846.1"/>
    <property type="molecule type" value="Genomic_DNA"/>
</dbReference>
<dbReference type="AlphaFoldDB" id="W9L2A8"/>
<name>W9L2A8_FUSOX</name>
<dbReference type="HOGENOM" id="CLU_3125069_0_0_1"/>
<dbReference type="VEuPathDB" id="FungiDB:FOZG_01208"/>
<reference evidence="1" key="2">
    <citation type="submission" date="2012-06" db="EMBL/GenBank/DDBJ databases">
        <title>Annotation of the Genome Sequence of Fusarium oxysporum Fo47.</title>
        <authorList>
            <consortium name="The Broad Institute Genomics Platform"/>
            <person name="Ma L.-J."/>
            <person name="Corby-Kistler H."/>
            <person name="Broz K."/>
            <person name="Gale L.R."/>
            <person name="Jonkers W."/>
            <person name="O'Donnell K."/>
            <person name="Ploetz R."/>
            <person name="Steinberg C."/>
            <person name="Schwartz D.C."/>
            <person name="VanEtten H."/>
            <person name="Zhou S."/>
            <person name="Young S.K."/>
            <person name="Zeng Q."/>
            <person name="Gargeya S."/>
            <person name="Fitzgerald M."/>
            <person name="Abouelleil A."/>
            <person name="Alvarado L."/>
            <person name="Chapman S.B."/>
            <person name="Gainer-Dewar J."/>
            <person name="Goldberg J."/>
            <person name="Griggs A."/>
            <person name="Gujja S."/>
            <person name="Hansen M."/>
            <person name="Howarth C."/>
            <person name="Imamovic A."/>
            <person name="Ireland A."/>
            <person name="Larimer J."/>
            <person name="McCowan C."/>
            <person name="Murphy C."/>
            <person name="Pearson M."/>
            <person name="Poon T.W."/>
            <person name="Priest M."/>
            <person name="Roberts A."/>
            <person name="Saif S."/>
            <person name="Shea T."/>
            <person name="Sykes S."/>
            <person name="Wortman J."/>
            <person name="Nusbaum C."/>
            <person name="Birren B."/>
        </authorList>
    </citation>
    <scope>NUCLEOTIDE SEQUENCE</scope>
    <source>
        <strain evidence="1">Fo47</strain>
    </source>
</reference>
<evidence type="ECO:0000313" key="1">
    <source>
        <dbReference type="EMBL" id="EWZ50846.1"/>
    </source>
</evidence>
<dbReference type="Proteomes" id="UP000030766">
    <property type="component" value="Unassembled WGS sequence"/>
</dbReference>